<dbReference type="RefSeq" id="XP_039127013.1">
    <property type="nucleotide sequence ID" value="XM_039271079.1"/>
</dbReference>
<dbReference type="FunFam" id="3.30.730.10:FF:000001">
    <property type="entry name" value="Ethylene-responsive transcription factor 2"/>
    <property type="match status" value="1"/>
</dbReference>
<comment type="similarity">
    <text evidence="7">Belongs to the AP2/ERF transcription factor family. ERF subfamily.</text>
</comment>
<keyword evidence="6" id="KW-0539">Nucleus</keyword>
<dbReference type="PROSITE" id="PS51032">
    <property type="entry name" value="AP2_ERF"/>
    <property type="match status" value="1"/>
</dbReference>
<dbReference type="Gene3D" id="3.30.730.10">
    <property type="entry name" value="AP2/ERF domain"/>
    <property type="match status" value="1"/>
</dbReference>
<dbReference type="InterPro" id="IPR036955">
    <property type="entry name" value="AP2/ERF_dom_sf"/>
</dbReference>
<reference evidence="10" key="1">
    <citation type="submission" date="2025-05" db="UniProtKB">
        <authorList>
            <consortium name="RefSeq"/>
        </authorList>
    </citation>
    <scope>NUCLEOTIDE SEQUENCE [LARGE SCALE GENOMIC DNA]</scope>
</reference>
<evidence type="ECO:0000256" key="7">
    <source>
        <dbReference type="ARBA" id="ARBA00024343"/>
    </source>
</evidence>
<protein>
    <submittedName>
        <fullName evidence="11">Dehydration-responsive element-binding protein 1B-like</fullName>
    </submittedName>
</protein>
<evidence type="ECO:0000256" key="1">
    <source>
        <dbReference type="ARBA" id="ARBA00004123"/>
    </source>
</evidence>
<evidence type="ECO:0000313" key="11">
    <source>
        <dbReference type="RefSeq" id="XP_039127013.1"/>
    </source>
</evidence>
<dbReference type="SUPFAM" id="SSF54171">
    <property type="entry name" value="DNA-binding domain"/>
    <property type="match status" value="1"/>
</dbReference>
<reference evidence="11" key="2">
    <citation type="submission" date="2025-08" db="UniProtKB">
        <authorList>
            <consortium name="RefSeq"/>
        </authorList>
    </citation>
    <scope>IDENTIFICATION</scope>
</reference>
<feature type="region of interest" description="Disordered" evidence="8">
    <location>
        <begin position="19"/>
        <end position="54"/>
    </location>
</feature>
<keyword evidence="10" id="KW-1185">Reference proteome</keyword>
<dbReference type="PRINTS" id="PR00367">
    <property type="entry name" value="ETHRSPELEMNT"/>
</dbReference>
<evidence type="ECO:0000256" key="3">
    <source>
        <dbReference type="ARBA" id="ARBA00023125"/>
    </source>
</evidence>
<organism evidence="10 11">
    <name type="scientific">Dioscorea cayennensis subsp. rotundata</name>
    <name type="common">White Guinea yam</name>
    <name type="synonym">Dioscorea rotundata</name>
    <dbReference type="NCBI Taxonomy" id="55577"/>
    <lineage>
        <taxon>Eukaryota</taxon>
        <taxon>Viridiplantae</taxon>
        <taxon>Streptophyta</taxon>
        <taxon>Embryophyta</taxon>
        <taxon>Tracheophyta</taxon>
        <taxon>Spermatophyta</taxon>
        <taxon>Magnoliopsida</taxon>
        <taxon>Liliopsida</taxon>
        <taxon>Dioscoreales</taxon>
        <taxon>Dioscoreaceae</taxon>
        <taxon>Dioscorea</taxon>
    </lineage>
</organism>
<evidence type="ECO:0000313" key="10">
    <source>
        <dbReference type="Proteomes" id="UP001515500"/>
    </source>
</evidence>
<keyword evidence="3" id="KW-0238">DNA-binding</keyword>
<dbReference type="SMART" id="SM00380">
    <property type="entry name" value="AP2"/>
    <property type="match status" value="1"/>
</dbReference>
<gene>
    <name evidence="11" type="primary">LOC120263193</name>
</gene>
<evidence type="ECO:0000259" key="9">
    <source>
        <dbReference type="PROSITE" id="PS51032"/>
    </source>
</evidence>
<evidence type="ECO:0000256" key="4">
    <source>
        <dbReference type="ARBA" id="ARBA00023159"/>
    </source>
</evidence>
<dbReference type="PANTHER" id="PTHR31839">
    <property type="entry name" value="DEHYDRATION-RESPONSIVE ELEMENT-BINDING PROTEIN 1D"/>
    <property type="match status" value="1"/>
</dbReference>
<dbReference type="InterPro" id="IPR016177">
    <property type="entry name" value="DNA-bd_dom_sf"/>
</dbReference>
<dbReference type="GO" id="GO:0003677">
    <property type="term" value="F:DNA binding"/>
    <property type="evidence" value="ECO:0007669"/>
    <property type="project" value="UniProtKB-KW"/>
</dbReference>
<keyword evidence="4" id="KW-0010">Activator</keyword>
<feature type="domain" description="AP2/ERF" evidence="9">
    <location>
        <begin position="61"/>
        <end position="120"/>
    </location>
</feature>
<dbReference type="CDD" id="cd00018">
    <property type="entry name" value="AP2"/>
    <property type="match status" value="1"/>
</dbReference>
<dbReference type="Proteomes" id="UP001515500">
    <property type="component" value="Chromosome 1"/>
</dbReference>
<evidence type="ECO:0000256" key="2">
    <source>
        <dbReference type="ARBA" id="ARBA00023015"/>
    </source>
</evidence>
<name>A0AB40BI22_DIOCR</name>
<evidence type="ECO:0000256" key="6">
    <source>
        <dbReference type="ARBA" id="ARBA00023242"/>
    </source>
</evidence>
<sequence>MRNSIKSFIRLKNKQIKEAMESKKHTSLSSSDTDRGYATISTAPPKRRAGRTKFRETRHPIYRGVRRRGRGEGRWVCEIREPNKKSRIWLGTYATAEMAARAHDVAAITLRGRSACLNFADSAWLLPVPVSRSPRSIRAAAAVAAERFGRGEEVKVGTVVEGVANAGDGPRDTGDEAMGRSEWFDCAEMEMAEGYYYASMAEGLLLDPPPMSECDDVEYDADVELWSYSI</sequence>
<evidence type="ECO:0000256" key="5">
    <source>
        <dbReference type="ARBA" id="ARBA00023163"/>
    </source>
</evidence>
<proteinExistence type="inferred from homology"/>
<evidence type="ECO:0000256" key="8">
    <source>
        <dbReference type="SAM" id="MobiDB-lite"/>
    </source>
</evidence>
<dbReference type="GeneID" id="120263193"/>
<dbReference type="InterPro" id="IPR045277">
    <property type="entry name" value="DRE1A-I"/>
</dbReference>
<dbReference type="InterPro" id="IPR001471">
    <property type="entry name" value="AP2/ERF_dom"/>
</dbReference>
<dbReference type="PANTHER" id="PTHR31839:SF2">
    <property type="entry name" value="DEHYDRATION-RESPONSIVE ELEMENT-BINDING PROTEIN 1D"/>
    <property type="match status" value="1"/>
</dbReference>
<dbReference type="Pfam" id="PF00847">
    <property type="entry name" value="AP2"/>
    <property type="match status" value="1"/>
</dbReference>
<dbReference type="GO" id="GO:0005634">
    <property type="term" value="C:nucleus"/>
    <property type="evidence" value="ECO:0007669"/>
    <property type="project" value="UniProtKB-SubCell"/>
</dbReference>
<dbReference type="GO" id="GO:0003700">
    <property type="term" value="F:DNA-binding transcription factor activity"/>
    <property type="evidence" value="ECO:0007669"/>
    <property type="project" value="InterPro"/>
</dbReference>
<comment type="subcellular location">
    <subcellularLocation>
        <location evidence="1">Nucleus</location>
    </subcellularLocation>
</comment>
<dbReference type="AlphaFoldDB" id="A0AB40BI22"/>
<keyword evidence="2" id="KW-0805">Transcription regulation</keyword>
<keyword evidence="5" id="KW-0804">Transcription</keyword>
<accession>A0AB40BI22</accession>